<dbReference type="Proteomes" id="UP000474104">
    <property type="component" value="Unassembled WGS sequence"/>
</dbReference>
<gene>
    <name evidence="4" type="ORF">FMM80_22720</name>
</gene>
<feature type="transmembrane region" description="Helical" evidence="3">
    <location>
        <begin position="1229"/>
        <end position="1248"/>
    </location>
</feature>
<feature type="transmembrane region" description="Helical" evidence="3">
    <location>
        <begin position="1281"/>
        <end position="1306"/>
    </location>
</feature>
<feature type="region of interest" description="Disordered" evidence="2">
    <location>
        <begin position="324"/>
        <end position="439"/>
    </location>
</feature>
<feature type="compositionally biased region" description="Gly residues" evidence="2">
    <location>
        <begin position="346"/>
        <end position="401"/>
    </location>
</feature>
<dbReference type="SUPFAM" id="SSF82866">
    <property type="entry name" value="Multidrug efflux transporter AcrB transmembrane domain"/>
    <property type="match status" value="2"/>
</dbReference>
<feature type="coiled-coil region" evidence="1">
    <location>
        <begin position="491"/>
        <end position="564"/>
    </location>
</feature>
<keyword evidence="3" id="KW-0472">Membrane</keyword>
<evidence type="ECO:0000256" key="2">
    <source>
        <dbReference type="SAM" id="MobiDB-lite"/>
    </source>
</evidence>
<feature type="transmembrane region" description="Helical" evidence="3">
    <location>
        <begin position="1327"/>
        <end position="1348"/>
    </location>
</feature>
<feature type="transmembrane region" description="Helical" evidence="3">
    <location>
        <begin position="736"/>
        <end position="756"/>
    </location>
</feature>
<feature type="transmembrane region" description="Helical" evidence="3">
    <location>
        <begin position="1360"/>
        <end position="1384"/>
    </location>
</feature>
<feature type="transmembrane region" description="Helical" evidence="3">
    <location>
        <begin position="897"/>
        <end position="916"/>
    </location>
</feature>
<keyword evidence="1" id="KW-0175">Coiled coil</keyword>
<dbReference type="Gene3D" id="3.30.70.1320">
    <property type="entry name" value="Multidrug efflux transporter AcrB pore domain like"/>
    <property type="match status" value="2"/>
</dbReference>
<comment type="caution">
    <text evidence="4">The sequence shown here is derived from an EMBL/GenBank/DDBJ whole genome shotgun (WGS) entry which is preliminary data.</text>
</comment>
<sequence length="1413" mass="150370">MLSKISVKKPYTVVVAVVLVLILGYVSFDKMTVDLLPDMNLPYAVVMTTYPGASPEEVEATVTRPVEQAMATISNIKNVSSSSGENASTVILEFEQTSNMDSVTIEMRESLDQIKGYWPDTVGNPMIMKLNPTMLPVMVPAVSVEGADPAETTRIIREEVQPELESLEGVASVNLFGDVEETIRVTIKKAKVSSVDASVQNQLDRKFKEAEDALADAKAQVEDGKNQLEAGAGAAAGQLSAAEQQIAQGDAELMQGRLEIKEKKSQLELARTTLQIAAAGLDASEQALNEQKQELEDFNSRRGEIEAEYQQVQKEIQDLLASMGQQGGDAGEQPPAEGGTDNPGSAGDGSGTPGAGENGTGIPGTGGNGTGIPGAGGNGTGIPGTGGNGTGIPGTGGGGTGTQPNPNPGGTEVTLPDGTTITIPGGIPDNMLPGGIPDISIPDGTDLEKLAQLQLAQAALASQLALLDQYDSTMGVINEGLAQIGSNRQLISDKQAELDMAETMLSQAEAQLNAGTLTLAQARAQIGAAQLTAALEMSTVSAQLAVGETAIQAQEEELKKAKDTASAGADMEALLTGETVQTLLTAQNFNMPAGYVQEDGIDFLIRVGDKFSSIEELRNLVLVEREGINPIRLSDIADVERMDNADETYAKINGENGILFQIQKQTGYSTGDVTDRVLERLDQIQKKNKDIHTVVLMNQGVYIDMVVGSVLQNLVFGAVLAILILLVFLRDIRPTFVIACSIPISILTAIVLMYFSGVTMNVISLSGLALGVGMLVDNSIVVIENIYRMRNEEGVSAKKAAVMGAKEVAGAIAASTLTTVCVFLPIVFTEGIARQLFVDMGLTIAYSLLASLVVALSLVPMMSAGLLRKTQQKETRLFVAIQNGYERLLRIALKGKLVVLAGALALFIVSGILLISRGTQFMPSMQSTEISMTVSTPEGTPLSETAQAADAFAAQIGELADVEDVGGMSGASGVMGGSSASNEVQFYALVSEDRSMSDSRLQKELEKAAQEQGLEINVSMSDMDMSALGSSGISVQIKGNELDTLRRIAGEVAEIVSNVKGTQNVSDGMEEVTRELRVVVDKAKAIAHNLTVAQIYQELAAKLRDQTSATSLEMDAATIDILVEEQKNQELTREDIKNLVLDVKKEDGSTEKLPLKDVAAFEDGEGLQAISRDAQSRYINVSAEVEEDDNVGLVSSRIQKELNRFQIPEGYTIQMTGEDETIRETMVELMKMLALAVVFMYLIMVAQFQSLRSPFIVMFTVPLAFTGGFLGLLVSGSLMSVIAMIGFVMLSGIIVNNGIVFIDYTNQLVAAGYGMTEALVEAGRTRLRPIVMTALTTILGLSTMALGVGSGSDMVQPMAVVTIGGLTYGTLLTLFVVPCIYGLFRKREKARLKEGIEEFEDLEDFMEDVYEDE</sequence>
<feature type="transmembrane region" description="Helical" evidence="3">
    <location>
        <begin position="808"/>
        <end position="828"/>
    </location>
</feature>
<dbReference type="Gene3D" id="3.30.2090.10">
    <property type="entry name" value="Multidrug efflux transporter AcrB TolC docking domain, DN and DC subdomains"/>
    <property type="match status" value="3"/>
</dbReference>
<feature type="transmembrane region" description="Helical" evidence="3">
    <location>
        <begin position="840"/>
        <end position="867"/>
    </location>
</feature>
<dbReference type="PANTHER" id="PTHR32063:SF0">
    <property type="entry name" value="SWARMING MOTILITY PROTEIN SWRC"/>
    <property type="match status" value="1"/>
</dbReference>
<proteinExistence type="predicted"/>
<feature type="transmembrane region" description="Helical" evidence="3">
    <location>
        <begin position="1255"/>
        <end position="1275"/>
    </location>
</feature>
<dbReference type="Pfam" id="PF00873">
    <property type="entry name" value="ACR_tran"/>
    <property type="match status" value="2"/>
</dbReference>
<evidence type="ECO:0000256" key="3">
    <source>
        <dbReference type="SAM" id="Phobius"/>
    </source>
</evidence>
<dbReference type="Gene3D" id="3.30.70.1440">
    <property type="entry name" value="Multidrug efflux transporter AcrB pore domain"/>
    <property type="match status" value="1"/>
</dbReference>
<dbReference type="GO" id="GO:0005886">
    <property type="term" value="C:plasma membrane"/>
    <property type="evidence" value="ECO:0007669"/>
    <property type="project" value="TreeGrafter"/>
</dbReference>
<dbReference type="SUPFAM" id="SSF82714">
    <property type="entry name" value="Multidrug efflux transporter AcrB TolC docking domain, DN and DC subdomains"/>
    <property type="match status" value="2"/>
</dbReference>
<dbReference type="GO" id="GO:0042910">
    <property type="term" value="F:xenobiotic transmembrane transporter activity"/>
    <property type="evidence" value="ECO:0007669"/>
    <property type="project" value="TreeGrafter"/>
</dbReference>
<feature type="coiled-coil region" evidence="1">
    <location>
        <begin position="281"/>
        <end position="322"/>
    </location>
</feature>
<dbReference type="Gene3D" id="3.30.70.1430">
    <property type="entry name" value="Multidrug efflux transporter AcrB pore domain"/>
    <property type="match status" value="2"/>
</dbReference>
<feature type="coiled-coil region" evidence="1">
    <location>
        <begin position="200"/>
        <end position="227"/>
    </location>
</feature>
<name>A0A9X5CAY5_9FIRM</name>
<feature type="transmembrane region" description="Helical" evidence="3">
    <location>
        <begin position="762"/>
        <end position="787"/>
    </location>
</feature>
<keyword evidence="3" id="KW-0812">Transmembrane</keyword>
<dbReference type="PRINTS" id="PR00702">
    <property type="entry name" value="ACRIFLAVINRP"/>
</dbReference>
<dbReference type="SUPFAM" id="SSF82693">
    <property type="entry name" value="Multidrug efflux transporter AcrB pore domain, PN1, PN2, PC1 and PC2 subdomains"/>
    <property type="match status" value="2"/>
</dbReference>
<protein>
    <submittedName>
        <fullName evidence="4">Acriflavin resistance protein</fullName>
    </submittedName>
</protein>
<feature type="transmembrane region" description="Helical" evidence="3">
    <location>
        <begin position="710"/>
        <end position="729"/>
    </location>
</feature>
<evidence type="ECO:0000313" key="4">
    <source>
        <dbReference type="EMBL" id="NDO71310.1"/>
    </source>
</evidence>
<dbReference type="RefSeq" id="WP_004080453.1">
    <property type="nucleotide sequence ID" value="NZ_VIRB01000136.1"/>
</dbReference>
<dbReference type="Gene3D" id="1.20.1640.10">
    <property type="entry name" value="Multidrug efflux transporter AcrB transmembrane domain"/>
    <property type="match status" value="3"/>
</dbReference>
<evidence type="ECO:0000256" key="1">
    <source>
        <dbReference type="SAM" id="Coils"/>
    </source>
</evidence>
<dbReference type="InterPro" id="IPR001036">
    <property type="entry name" value="Acrflvin-R"/>
</dbReference>
<accession>A0A9X5CAY5</accession>
<organism evidence="4 5">
    <name type="scientific">Schaedlerella arabinosiphila</name>
    <dbReference type="NCBI Taxonomy" id="2044587"/>
    <lineage>
        <taxon>Bacteria</taxon>
        <taxon>Bacillati</taxon>
        <taxon>Bacillota</taxon>
        <taxon>Clostridia</taxon>
        <taxon>Lachnospirales</taxon>
        <taxon>Lachnospiraceae</taxon>
        <taxon>Schaedlerella</taxon>
    </lineage>
</organism>
<feature type="compositionally biased region" description="Low complexity" evidence="2">
    <location>
        <begin position="402"/>
        <end position="411"/>
    </location>
</feature>
<keyword evidence="3" id="KW-1133">Transmembrane helix</keyword>
<evidence type="ECO:0000313" key="5">
    <source>
        <dbReference type="Proteomes" id="UP000474104"/>
    </source>
</evidence>
<dbReference type="PANTHER" id="PTHR32063">
    <property type="match status" value="1"/>
</dbReference>
<dbReference type="OrthoDB" id="9757876at2"/>
<reference evidence="4 5" key="1">
    <citation type="submission" date="2019-07" db="EMBL/GenBank/DDBJ databases">
        <title>Draft genome sequences of 15 bacterial species constituting the stable defined intestinal microbiota of the GM15 gnotobiotic mouse model.</title>
        <authorList>
            <person name="Elie C."/>
            <person name="Mathieu A."/>
            <person name="Saliou A."/>
            <person name="Darnaud M."/>
            <person name="Leulier F."/>
            <person name="Tamellini A."/>
        </authorList>
    </citation>
    <scope>NUCLEOTIDE SEQUENCE [LARGE SCALE GENOMIC DNA]</scope>
    <source>
        <strain evidence="5">ASF 502</strain>
    </source>
</reference>
<dbReference type="InterPro" id="IPR027463">
    <property type="entry name" value="AcrB_DN_DC_subdom"/>
</dbReference>
<dbReference type="EMBL" id="VIRB01000136">
    <property type="protein sequence ID" value="NDO71310.1"/>
    <property type="molecule type" value="Genomic_DNA"/>
</dbReference>